<evidence type="ECO:0000313" key="2">
    <source>
        <dbReference type="EMBL" id="TDL14203.1"/>
    </source>
</evidence>
<dbReference type="SUPFAM" id="SSF52047">
    <property type="entry name" value="RNI-like"/>
    <property type="match status" value="1"/>
</dbReference>
<dbReference type="SUPFAM" id="SSF81383">
    <property type="entry name" value="F-box domain"/>
    <property type="match status" value="1"/>
</dbReference>
<dbReference type="EMBL" id="ML170373">
    <property type="protein sequence ID" value="TDL14203.1"/>
    <property type="molecule type" value="Genomic_DNA"/>
</dbReference>
<dbReference type="VEuPathDB" id="FungiDB:BD410DRAFT_903108"/>
<dbReference type="Pfam" id="PF12937">
    <property type="entry name" value="F-box-like"/>
    <property type="match status" value="1"/>
</dbReference>
<sequence>MSFVTRDDFDSGLRSGLVGLVISIAWKVLLTSIDIMITKGITRLQLDDKRITPLMTPEPINHPIHWHRLPPELVAHIFVHSLPDTKHPHQNEAPLSVSSVCRPWRQIAISTPRIWSSICIVFIKGKMRCTYPPILKTWISRSCNHGFSFTVEYNPTSCIPGTFDYDLEEIGSTIDVLVQNHATWRKISVSAPMQVANLTSQLLSVIPARIQQISVHTSKFPLDKLFASPLIHLTHLSFSSSTEFTPFRPHTLMEKLTSLSLNVGVFEVMEVLSRAPRLQQAKLMLHLDAGETYATEPITLPYLHTLDLAVSSTPHSAEDEPMEVDLQFRRFLTYLHFPAIKTLFVRFDIPGYTTSNNTLHWTGVVDLLSRSGATLQNLEVRGASIASFPQFLEALPSLKHFAITEALLREHNQLISGLIHDPYASPGGHSQLCPNLESLRITCRDHLLTSAVIDICSIIVASVLGGPIGGRTLVLVVPTQIQGSLSLPSSSRLELVGDDDWVARRRHDLYEEIGANWRKVEHHLDKLAV</sequence>
<evidence type="ECO:0000313" key="3">
    <source>
        <dbReference type="Proteomes" id="UP000294933"/>
    </source>
</evidence>
<dbReference type="Proteomes" id="UP000294933">
    <property type="component" value="Unassembled WGS sequence"/>
</dbReference>
<protein>
    <recommendedName>
        <fullName evidence="1">F-box domain-containing protein</fullName>
    </recommendedName>
</protein>
<reference evidence="2 3" key="1">
    <citation type="submission" date="2018-06" db="EMBL/GenBank/DDBJ databases">
        <title>A transcriptomic atlas of mushroom development highlights an independent origin of complex multicellularity.</title>
        <authorList>
            <consortium name="DOE Joint Genome Institute"/>
            <person name="Krizsan K."/>
            <person name="Almasi E."/>
            <person name="Merenyi Z."/>
            <person name="Sahu N."/>
            <person name="Viragh M."/>
            <person name="Koszo T."/>
            <person name="Mondo S."/>
            <person name="Kiss B."/>
            <person name="Balint B."/>
            <person name="Kues U."/>
            <person name="Barry K."/>
            <person name="Hegedus J.C."/>
            <person name="Henrissat B."/>
            <person name="Johnson J."/>
            <person name="Lipzen A."/>
            <person name="Ohm R."/>
            <person name="Nagy I."/>
            <person name="Pangilinan J."/>
            <person name="Yan J."/>
            <person name="Xiong Y."/>
            <person name="Grigoriev I.V."/>
            <person name="Hibbett D.S."/>
            <person name="Nagy L.G."/>
        </authorList>
    </citation>
    <scope>NUCLEOTIDE SEQUENCE [LARGE SCALE GENOMIC DNA]</scope>
    <source>
        <strain evidence="2 3">SZMC22713</strain>
    </source>
</reference>
<name>A0A4Y7PFN1_9AGAM</name>
<dbReference type="InterPro" id="IPR001810">
    <property type="entry name" value="F-box_dom"/>
</dbReference>
<dbReference type="InterPro" id="IPR036047">
    <property type="entry name" value="F-box-like_dom_sf"/>
</dbReference>
<accession>A0A4Y7PFN1</accession>
<dbReference type="Gene3D" id="1.20.1280.50">
    <property type="match status" value="1"/>
</dbReference>
<dbReference type="STRING" id="50990.A0A4Y7PFN1"/>
<feature type="domain" description="F-box" evidence="1">
    <location>
        <begin position="66"/>
        <end position="120"/>
    </location>
</feature>
<proteinExistence type="predicted"/>
<dbReference type="AlphaFoldDB" id="A0A4Y7PFN1"/>
<dbReference type="OrthoDB" id="2269034at2759"/>
<organism evidence="2 3">
    <name type="scientific">Rickenella mellea</name>
    <dbReference type="NCBI Taxonomy" id="50990"/>
    <lineage>
        <taxon>Eukaryota</taxon>
        <taxon>Fungi</taxon>
        <taxon>Dikarya</taxon>
        <taxon>Basidiomycota</taxon>
        <taxon>Agaricomycotina</taxon>
        <taxon>Agaricomycetes</taxon>
        <taxon>Hymenochaetales</taxon>
        <taxon>Rickenellaceae</taxon>
        <taxon>Rickenella</taxon>
    </lineage>
</organism>
<gene>
    <name evidence="2" type="ORF">BD410DRAFT_903108</name>
</gene>
<keyword evidence="3" id="KW-1185">Reference proteome</keyword>
<evidence type="ECO:0000259" key="1">
    <source>
        <dbReference type="Pfam" id="PF12937"/>
    </source>
</evidence>